<dbReference type="PANTHER" id="PTHR39579">
    <property type="entry name" value="INNER MEMBRANE PROTEIN YHCB"/>
    <property type="match status" value="1"/>
</dbReference>
<evidence type="ECO:0000256" key="1">
    <source>
        <dbReference type="ARBA" id="ARBA00004377"/>
    </source>
</evidence>
<accession>A0A944D8L9</accession>
<dbReference type="RefSeq" id="WP_214361590.1">
    <property type="nucleotide sequence ID" value="NZ_JAEKFT010000011.1"/>
</dbReference>
<proteinExistence type="inferred from homology"/>
<comment type="subcellular location">
    <subcellularLocation>
        <location evidence="1">Cell inner membrane</location>
        <topology evidence="1">Single-pass membrane protein</topology>
    </subcellularLocation>
</comment>
<keyword evidence="5 15" id="KW-0812">Transmembrane</keyword>
<feature type="compositionally biased region" description="Low complexity" evidence="14">
    <location>
        <begin position="188"/>
        <end position="201"/>
    </location>
</feature>
<evidence type="ECO:0000256" key="8">
    <source>
        <dbReference type="ARBA" id="ARBA00023136"/>
    </source>
</evidence>
<evidence type="ECO:0000256" key="6">
    <source>
        <dbReference type="ARBA" id="ARBA00022960"/>
    </source>
</evidence>
<evidence type="ECO:0000256" key="15">
    <source>
        <dbReference type="SAM" id="Phobius"/>
    </source>
</evidence>
<evidence type="ECO:0000256" key="9">
    <source>
        <dbReference type="ARBA" id="ARBA00023306"/>
    </source>
</evidence>
<evidence type="ECO:0000313" key="16">
    <source>
        <dbReference type="EMBL" id="MBT0961835.1"/>
    </source>
</evidence>
<evidence type="ECO:0000256" key="11">
    <source>
        <dbReference type="ARBA" id="ARBA00035703"/>
    </source>
</evidence>
<evidence type="ECO:0000256" key="5">
    <source>
        <dbReference type="ARBA" id="ARBA00022692"/>
    </source>
</evidence>
<dbReference type="EMBL" id="JAEKFT010000011">
    <property type="protein sequence ID" value="MBT0961835.1"/>
    <property type="molecule type" value="Genomic_DNA"/>
</dbReference>
<keyword evidence="2" id="KW-1003">Cell membrane</keyword>
<keyword evidence="3" id="KW-0997">Cell inner membrane</keyword>
<name>A0A944D8L9_DENI1</name>
<keyword evidence="8 15" id="KW-0472">Membrane</keyword>
<dbReference type="PANTHER" id="PTHR39579:SF1">
    <property type="entry name" value="INNER MEMBRANE PROTEIN YHCB"/>
    <property type="match status" value="1"/>
</dbReference>
<feature type="compositionally biased region" description="Acidic residues" evidence="14">
    <location>
        <begin position="132"/>
        <end position="141"/>
    </location>
</feature>
<dbReference type="AlphaFoldDB" id="A0A944D8L9"/>
<keyword evidence="6" id="KW-0133">Cell shape</keyword>
<keyword evidence="9" id="KW-0131">Cell cycle</keyword>
<evidence type="ECO:0000256" key="2">
    <source>
        <dbReference type="ARBA" id="ARBA00022475"/>
    </source>
</evidence>
<evidence type="ECO:0000256" key="3">
    <source>
        <dbReference type="ARBA" id="ARBA00022519"/>
    </source>
</evidence>
<keyword evidence="17" id="KW-1185">Reference proteome</keyword>
<dbReference type="GO" id="GO:0051301">
    <property type="term" value="P:cell division"/>
    <property type="evidence" value="ECO:0007669"/>
    <property type="project" value="UniProtKB-KW"/>
</dbReference>
<keyword evidence="13" id="KW-0175">Coiled coil</keyword>
<evidence type="ECO:0000256" key="14">
    <source>
        <dbReference type="SAM" id="MobiDB-lite"/>
    </source>
</evidence>
<evidence type="ECO:0000256" key="7">
    <source>
        <dbReference type="ARBA" id="ARBA00022989"/>
    </source>
</evidence>
<organism evidence="16 17">
    <name type="scientific">Denitromonas iodatirespirans</name>
    <dbReference type="NCBI Taxonomy" id="2795389"/>
    <lineage>
        <taxon>Bacteria</taxon>
        <taxon>Pseudomonadati</taxon>
        <taxon>Pseudomonadota</taxon>
        <taxon>Betaproteobacteria</taxon>
        <taxon>Rhodocyclales</taxon>
        <taxon>Zoogloeaceae</taxon>
        <taxon>Denitromonas</taxon>
    </lineage>
</organism>
<keyword evidence="4" id="KW-0132">Cell division</keyword>
<evidence type="ECO:0000256" key="12">
    <source>
        <dbReference type="ARBA" id="ARBA00035727"/>
    </source>
</evidence>
<evidence type="ECO:0000256" key="13">
    <source>
        <dbReference type="SAM" id="Coils"/>
    </source>
</evidence>
<evidence type="ECO:0000313" key="17">
    <source>
        <dbReference type="Proteomes" id="UP000694660"/>
    </source>
</evidence>
<keyword evidence="7 15" id="KW-1133">Transmembrane helix</keyword>
<dbReference type="Pfam" id="PF06295">
    <property type="entry name" value="ZapG-like"/>
    <property type="match status" value="1"/>
</dbReference>
<dbReference type="Proteomes" id="UP000694660">
    <property type="component" value="Unassembled WGS sequence"/>
</dbReference>
<dbReference type="InterPro" id="IPR009386">
    <property type="entry name" value="ZapG-like"/>
</dbReference>
<dbReference type="GO" id="GO:0005886">
    <property type="term" value="C:plasma membrane"/>
    <property type="evidence" value="ECO:0007669"/>
    <property type="project" value="UniProtKB-SubCell"/>
</dbReference>
<comment type="similarity">
    <text evidence="10">Belongs to the ZapG family.</text>
</comment>
<comment type="caution">
    <text evidence="16">The sequence shown here is derived from an EMBL/GenBank/DDBJ whole genome shotgun (WGS) entry which is preliminary data.</text>
</comment>
<protein>
    <recommendedName>
        <fullName evidence="11">Z-ring associated protein G</fullName>
    </recommendedName>
    <alternativeName>
        <fullName evidence="12">Cell division protein ZapG</fullName>
    </alternativeName>
</protein>
<feature type="coiled-coil region" evidence="13">
    <location>
        <begin position="28"/>
        <end position="62"/>
    </location>
</feature>
<sequence>MMDQTGWSVVVVVALVALAVGFLIGRMMGSARQRVVDLQLELDRQKTELSDYKQEVEAHFDKTASLFVSMAGSYKDLFDHLSSGSERISAGPARKRFRERVDALLLGDDDGRPKLSAAAAGAAAAASAQADASDDADDSDDASPGVGEVTWGPEADAIPPSAPAGEPRGRDAADTEDDPADRREEAGAAEAPAGDDTTAAERAADGEDAPAPDATKHKAD</sequence>
<gene>
    <name evidence="16" type="ORF">I8J34_11695</name>
</gene>
<reference evidence="17" key="1">
    <citation type="journal article" date="2022" name="ISME J.">
        <title>Genetic and phylogenetic analysis of dissimilatory iodate-reducing bacteria identifies potential niches across the world's oceans.</title>
        <authorList>
            <person name="Reyes-Umana V."/>
            <person name="Henning Z."/>
            <person name="Lee K."/>
            <person name="Barnum T.P."/>
            <person name="Coates J.D."/>
        </authorList>
    </citation>
    <scope>NUCLEOTIDE SEQUENCE [LARGE SCALE GENOMIC DNA]</scope>
    <source>
        <strain evidence="17">IR12</strain>
    </source>
</reference>
<evidence type="ECO:0000256" key="10">
    <source>
        <dbReference type="ARBA" id="ARBA00035657"/>
    </source>
</evidence>
<feature type="region of interest" description="Disordered" evidence="14">
    <location>
        <begin position="126"/>
        <end position="220"/>
    </location>
</feature>
<dbReference type="GO" id="GO:0008360">
    <property type="term" value="P:regulation of cell shape"/>
    <property type="evidence" value="ECO:0007669"/>
    <property type="project" value="UniProtKB-KW"/>
</dbReference>
<feature type="transmembrane region" description="Helical" evidence="15">
    <location>
        <begin position="6"/>
        <end position="24"/>
    </location>
</feature>
<evidence type="ECO:0000256" key="4">
    <source>
        <dbReference type="ARBA" id="ARBA00022618"/>
    </source>
</evidence>